<keyword evidence="1" id="KW-1133">Transmembrane helix</keyword>
<feature type="transmembrane region" description="Helical" evidence="1">
    <location>
        <begin position="25"/>
        <end position="49"/>
    </location>
</feature>
<name>A0A367F7P7_9ACTN</name>
<keyword evidence="3" id="KW-1185">Reference proteome</keyword>
<sequence>MPGTAAGRSARFPSGDRSALVNKTLVAVGAVAVAPMLLIAPLAMAMAGAHGAEAACKRRRG</sequence>
<keyword evidence="1" id="KW-0812">Transmembrane</keyword>
<organism evidence="2 3">
    <name type="scientific">Streptomyces diacarni</name>
    <dbReference type="NCBI Taxonomy" id="2800381"/>
    <lineage>
        <taxon>Bacteria</taxon>
        <taxon>Bacillati</taxon>
        <taxon>Actinomycetota</taxon>
        <taxon>Actinomycetes</taxon>
        <taxon>Kitasatosporales</taxon>
        <taxon>Streptomycetaceae</taxon>
        <taxon>Streptomyces</taxon>
    </lineage>
</organism>
<dbReference type="AlphaFoldDB" id="A0A367F7P7"/>
<accession>A0A367F7P7</accession>
<keyword evidence="1" id="KW-0472">Membrane</keyword>
<protein>
    <submittedName>
        <fullName evidence="2">Uncharacterized protein</fullName>
    </submittedName>
</protein>
<evidence type="ECO:0000313" key="3">
    <source>
        <dbReference type="Proteomes" id="UP000252914"/>
    </source>
</evidence>
<gene>
    <name evidence="2" type="ORF">DTL70_06750</name>
</gene>
<comment type="caution">
    <text evidence="2">The sequence shown here is derived from an EMBL/GenBank/DDBJ whole genome shotgun (WGS) entry which is preliminary data.</text>
</comment>
<evidence type="ECO:0000313" key="2">
    <source>
        <dbReference type="EMBL" id="RCG26291.1"/>
    </source>
</evidence>
<evidence type="ECO:0000256" key="1">
    <source>
        <dbReference type="SAM" id="Phobius"/>
    </source>
</evidence>
<proteinExistence type="predicted"/>
<dbReference type="EMBL" id="QOIN01000034">
    <property type="protein sequence ID" value="RCG26291.1"/>
    <property type="molecule type" value="Genomic_DNA"/>
</dbReference>
<dbReference type="Proteomes" id="UP000252914">
    <property type="component" value="Unassembled WGS sequence"/>
</dbReference>
<reference evidence="2 3" key="1">
    <citation type="submission" date="2018-06" db="EMBL/GenBank/DDBJ databases">
        <title>Streptomyces reniochalinae sp. nov. and Streptomyces diacarnus sp. nov. from marine sponges.</title>
        <authorList>
            <person name="Li L."/>
        </authorList>
    </citation>
    <scope>NUCLEOTIDE SEQUENCE [LARGE SCALE GENOMIC DNA]</scope>
    <source>
        <strain evidence="2 3">LHW51701</strain>
    </source>
</reference>